<gene>
    <name evidence="1" type="ORF">U6C28_04250</name>
</gene>
<protein>
    <recommendedName>
        <fullName evidence="3">Intracellular proteinase inhibitor BsuPI domain-containing protein</fullName>
    </recommendedName>
</protein>
<dbReference type="RefSeq" id="WP_322610701.1">
    <property type="nucleotide sequence ID" value="NZ_JAXLNX010000005.1"/>
</dbReference>
<keyword evidence="2" id="KW-1185">Reference proteome</keyword>
<name>A0ABU5NHN2_9BACI</name>
<evidence type="ECO:0008006" key="3">
    <source>
        <dbReference type="Google" id="ProtNLM"/>
    </source>
</evidence>
<sequence>MKINKFALIWSCCIILSGCTTTLTQTDETSSQEESKVIKSEPAESGTIQNFKEEKVNQNENKIEVIRGHLIDEQIGITHARLIDEQIASSIGESKSYFDNKGDSKVKIYILNTGTESFQFSIRNVNDTKKIVTGVLNTNETYEVVINDLPEGSYIISYVVVEENPPADIALSVKVDLVG</sequence>
<evidence type="ECO:0000313" key="2">
    <source>
        <dbReference type="Proteomes" id="UP001289615"/>
    </source>
</evidence>
<dbReference type="PROSITE" id="PS51257">
    <property type="entry name" value="PROKAR_LIPOPROTEIN"/>
    <property type="match status" value="1"/>
</dbReference>
<reference evidence="1 2" key="1">
    <citation type="submission" date="2023-12" db="EMBL/GenBank/DDBJ databases">
        <title>Genome comparison identifies genes involved in endophytic behavior of Lysinibacillus irui and provides insights into its role as a plant-growth promoting bacterium.</title>
        <authorList>
            <person name="Hilario S."/>
            <person name="Matos I."/>
            <person name="Goncalves M.F.M."/>
            <person name="Pardo C.A."/>
            <person name="Santos M.J."/>
        </authorList>
    </citation>
    <scope>NUCLEOTIDE SEQUENCE [LARGE SCALE GENOMIC DNA]</scope>
    <source>
        <strain evidence="1 2">B3</strain>
    </source>
</reference>
<evidence type="ECO:0000313" key="1">
    <source>
        <dbReference type="EMBL" id="MEA0975500.1"/>
    </source>
</evidence>
<accession>A0ABU5NHN2</accession>
<comment type="caution">
    <text evidence="1">The sequence shown here is derived from an EMBL/GenBank/DDBJ whole genome shotgun (WGS) entry which is preliminary data.</text>
</comment>
<dbReference type="Proteomes" id="UP001289615">
    <property type="component" value="Unassembled WGS sequence"/>
</dbReference>
<proteinExistence type="predicted"/>
<organism evidence="1 2">
    <name type="scientific">Lysinibacillus irui</name>
    <dbReference type="NCBI Taxonomy" id="2998077"/>
    <lineage>
        <taxon>Bacteria</taxon>
        <taxon>Bacillati</taxon>
        <taxon>Bacillota</taxon>
        <taxon>Bacilli</taxon>
        <taxon>Bacillales</taxon>
        <taxon>Bacillaceae</taxon>
        <taxon>Lysinibacillus</taxon>
    </lineage>
</organism>
<dbReference type="EMBL" id="JAXUIA010000002">
    <property type="protein sequence ID" value="MEA0975500.1"/>
    <property type="molecule type" value="Genomic_DNA"/>
</dbReference>